<reference evidence="2 3" key="1">
    <citation type="submission" date="2020-03" db="EMBL/GenBank/DDBJ databases">
        <title>WGS of actinomycetes isolated from Thailand.</title>
        <authorList>
            <person name="Thawai C."/>
        </authorList>
    </citation>
    <scope>NUCLEOTIDE SEQUENCE [LARGE SCALE GENOMIC DNA]</scope>
    <source>
        <strain evidence="2 3">FMUSA5-5</strain>
    </source>
</reference>
<name>A0ABX1B4Q2_9ACTN</name>
<organism evidence="2 3">
    <name type="scientific">Nonomuraea composti</name>
    <dbReference type="NCBI Taxonomy" id="2720023"/>
    <lineage>
        <taxon>Bacteria</taxon>
        <taxon>Bacillati</taxon>
        <taxon>Actinomycetota</taxon>
        <taxon>Actinomycetes</taxon>
        <taxon>Streptosporangiales</taxon>
        <taxon>Streptosporangiaceae</taxon>
        <taxon>Nonomuraea</taxon>
    </lineage>
</organism>
<accession>A0ABX1B4Q2</accession>
<sequence>MGKTGGVRWNVWVDDWQLQCCGEPFRVGATVSWTLVPADRDWLANALGEKTAATIEWSEEHHSDPSPDQLSVEAEVTRISAAHARMEPLPGGDARHPVGGVLSPRTSADGWEKNDGELEFIGYVVTLAVLNKSAGDPLSAAREPGR</sequence>
<comment type="caution">
    <text evidence="2">The sequence shown here is derived from an EMBL/GenBank/DDBJ whole genome shotgun (WGS) entry which is preliminary data.</text>
</comment>
<dbReference type="RefSeq" id="WP_168012373.1">
    <property type="nucleotide sequence ID" value="NZ_JAATEP010000019.1"/>
</dbReference>
<dbReference type="EMBL" id="JAATEP010000019">
    <property type="protein sequence ID" value="NJP92815.1"/>
    <property type="molecule type" value="Genomic_DNA"/>
</dbReference>
<proteinExistence type="predicted"/>
<dbReference type="InterPro" id="IPR046485">
    <property type="entry name" value="DUF6578"/>
</dbReference>
<evidence type="ECO:0000313" key="3">
    <source>
        <dbReference type="Proteomes" id="UP000696294"/>
    </source>
</evidence>
<protein>
    <submittedName>
        <fullName evidence="2">Uncharacterized protein</fullName>
    </submittedName>
</protein>
<dbReference type="Proteomes" id="UP000696294">
    <property type="component" value="Unassembled WGS sequence"/>
</dbReference>
<evidence type="ECO:0000313" key="2">
    <source>
        <dbReference type="EMBL" id="NJP92815.1"/>
    </source>
</evidence>
<evidence type="ECO:0000256" key="1">
    <source>
        <dbReference type="SAM" id="MobiDB-lite"/>
    </source>
</evidence>
<dbReference type="Pfam" id="PF20218">
    <property type="entry name" value="DUF6578"/>
    <property type="match status" value="1"/>
</dbReference>
<gene>
    <name evidence="2" type="ORF">HCN51_25720</name>
</gene>
<feature type="region of interest" description="Disordered" evidence="1">
    <location>
        <begin position="87"/>
        <end position="110"/>
    </location>
</feature>
<keyword evidence="3" id="KW-1185">Reference proteome</keyword>